<dbReference type="GO" id="GO:0005886">
    <property type="term" value="C:plasma membrane"/>
    <property type="evidence" value="ECO:0007669"/>
    <property type="project" value="TreeGrafter"/>
</dbReference>
<dbReference type="PANTHER" id="PTHR11616:SF240">
    <property type="entry name" value="BLOATED TUBULES, ISOFORM B-RELATED"/>
    <property type="match status" value="1"/>
</dbReference>
<feature type="transmembrane region" description="Helical" evidence="7">
    <location>
        <begin position="83"/>
        <end position="107"/>
    </location>
</feature>
<evidence type="ECO:0000256" key="2">
    <source>
        <dbReference type="ARBA" id="ARBA00022448"/>
    </source>
</evidence>
<feature type="transmembrane region" description="Helical" evidence="7">
    <location>
        <begin position="40"/>
        <end position="62"/>
    </location>
</feature>
<dbReference type="InterPro" id="IPR037272">
    <property type="entry name" value="SNS_sf"/>
</dbReference>
<proteinExistence type="inferred from homology"/>
<dbReference type="CDD" id="cd10334">
    <property type="entry name" value="SLC6sbd_u1"/>
    <property type="match status" value="1"/>
</dbReference>
<evidence type="ECO:0000313" key="8">
    <source>
        <dbReference type="EMBL" id="HIT99201.1"/>
    </source>
</evidence>
<organism evidence="8 9">
    <name type="scientific">Candidatus Allocopromorpha excrementavium</name>
    <dbReference type="NCBI Taxonomy" id="2840741"/>
    <lineage>
        <taxon>Bacteria</taxon>
        <taxon>Bacillati</taxon>
        <taxon>Bacillota</taxon>
        <taxon>Clostridia</taxon>
        <taxon>Eubacteriales</taxon>
        <taxon>Eubacteriaceae</taxon>
        <taxon>Eubacteriaceae incertae sedis</taxon>
        <taxon>Candidatus Allocopromorpha</taxon>
    </lineage>
</organism>
<dbReference type="GO" id="GO:0015293">
    <property type="term" value="F:symporter activity"/>
    <property type="evidence" value="ECO:0007669"/>
    <property type="project" value="UniProtKB-KW"/>
</dbReference>
<keyword evidence="4 7" id="KW-1133">Transmembrane helix</keyword>
<feature type="transmembrane region" description="Helical" evidence="7">
    <location>
        <begin position="311"/>
        <end position="335"/>
    </location>
</feature>
<keyword evidence="3 6" id="KW-0812">Transmembrane</keyword>
<dbReference type="PROSITE" id="PS00610">
    <property type="entry name" value="NA_NEUROTRAN_SYMP_1"/>
    <property type="match status" value="1"/>
</dbReference>
<accession>A0A9D1KTV5</accession>
<dbReference type="PRINTS" id="PR00176">
    <property type="entry name" value="NANEUSMPORT"/>
</dbReference>
<keyword evidence="2 6" id="KW-0813">Transport</keyword>
<dbReference type="EMBL" id="DVLX01000030">
    <property type="protein sequence ID" value="HIT99201.1"/>
    <property type="molecule type" value="Genomic_DNA"/>
</dbReference>
<evidence type="ECO:0000256" key="1">
    <source>
        <dbReference type="ARBA" id="ARBA00004141"/>
    </source>
</evidence>
<protein>
    <recommendedName>
        <fullName evidence="6">Transporter</fullName>
    </recommendedName>
</protein>
<feature type="transmembrane region" description="Helical" evidence="7">
    <location>
        <begin position="383"/>
        <end position="404"/>
    </location>
</feature>
<feature type="transmembrane region" description="Helical" evidence="7">
    <location>
        <begin position="217"/>
        <end position="237"/>
    </location>
</feature>
<keyword evidence="6" id="KW-0769">Symport</keyword>
<dbReference type="Proteomes" id="UP000824159">
    <property type="component" value="Unassembled WGS sequence"/>
</dbReference>
<dbReference type="InterPro" id="IPR000175">
    <property type="entry name" value="Na/ntran_symport"/>
</dbReference>
<comment type="subcellular location">
    <subcellularLocation>
        <location evidence="1">Membrane</location>
        <topology evidence="1">Multi-pass membrane protein</topology>
    </subcellularLocation>
</comment>
<evidence type="ECO:0000313" key="9">
    <source>
        <dbReference type="Proteomes" id="UP000824159"/>
    </source>
</evidence>
<dbReference type="PROSITE" id="PS50267">
    <property type="entry name" value="NA_NEUROTRAN_SYMP_3"/>
    <property type="match status" value="1"/>
</dbReference>
<dbReference type="SUPFAM" id="SSF161070">
    <property type="entry name" value="SNF-like"/>
    <property type="match status" value="1"/>
</dbReference>
<feature type="transmembrane region" description="Helical" evidence="7">
    <location>
        <begin position="9"/>
        <end position="28"/>
    </location>
</feature>
<keyword evidence="5 7" id="KW-0472">Membrane</keyword>
<dbReference type="Pfam" id="PF00209">
    <property type="entry name" value="SNF"/>
    <property type="match status" value="2"/>
</dbReference>
<name>A0A9D1KTV5_9FIRM</name>
<reference evidence="8" key="2">
    <citation type="journal article" date="2021" name="PeerJ">
        <title>Extensive microbial diversity within the chicken gut microbiome revealed by metagenomics and culture.</title>
        <authorList>
            <person name="Gilroy R."/>
            <person name="Ravi A."/>
            <person name="Getino M."/>
            <person name="Pursley I."/>
            <person name="Horton D.L."/>
            <person name="Alikhan N.F."/>
            <person name="Baker D."/>
            <person name="Gharbi K."/>
            <person name="Hall N."/>
            <person name="Watson M."/>
            <person name="Adriaenssens E.M."/>
            <person name="Foster-Nyarko E."/>
            <person name="Jarju S."/>
            <person name="Secka A."/>
            <person name="Antonio M."/>
            <person name="Oren A."/>
            <person name="Chaudhuri R.R."/>
            <person name="La Ragione R."/>
            <person name="Hildebrand F."/>
            <person name="Pallen M.J."/>
        </authorList>
    </citation>
    <scope>NUCLEOTIDE SEQUENCE</scope>
    <source>
        <strain evidence="8">CHK176-22527</strain>
    </source>
</reference>
<feature type="transmembrane region" description="Helical" evidence="7">
    <location>
        <begin position="146"/>
        <end position="165"/>
    </location>
</feature>
<dbReference type="PANTHER" id="PTHR11616">
    <property type="entry name" value="SODIUM/CHLORIDE DEPENDENT TRANSPORTER"/>
    <property type="match status" value="1"/>
</dbReference>
<evidence type="ECO:0000256" key="4">
    <source>
        <dbReference type="ARBA" id="ARBA00022989"/>
    </source>
</evidence>
<comment type="caution">
    <text evidence="8">The sequence shown here is derived from an EMBL/GenBank/DDBJ whole genome shotgun (WGS) entry which is preliminary data.</text>
</comment>
<feature type="transmembrane region" description="Helical" evidence="7">
    <location>
        <begin position="177"/>
        <end position="197"/>
    </location>
</feature>
<feature type="transmembrane region" description="Helical" evidence="7">
    <location>
        <begin position="461"/>
        <end position="479"/>
    </location>
</feature>
<comment type="similarity">
    <text evidence="6">Belongs to the sodium:neurotransmitter symporter (SNF) (TC 2.A.22) family.</text>
</comment>
<dbReference type="GO" id="GO:0035725">
    <property type="term" value="P:sodium ion transmembrane transport"/>
    <property type="evidence" value="ECO:0007669"/>
    <property type="project" value="TreeGrafter"/>
</dbReference>
<evidence type="ECO:0000256" key="7">
    <source>
        <dbReference type="SAM" id="Phobius"/>
    </source>
</evidence>
<sequence>MREQWNNQIGFLLAAIGSAVGLGNIWRFPYVAGTNGGGAFLIPYFFAILTAGIPLLILEYTIGKTYRGGAPVTLARMNKKFELLGWFQVMVAFVISTYYMAIIVWTVRYIGFSFNLAWGDDPSGFFMDFLGATESATDLGQLQTNMILAFLVVWAIVAFIMYKGIRKGIEIACRITLPILMLLIVILVIRGATLPGAVDGLEFLFKPDWGALKDPSVWVAAYGQIFFSLSVGFAIMVSYSSYLPKKSDVVNSAFITATANHGFEVFTAIGIFGIVGYMAGQQGAEVAEVASSGVGLAFITFPTAISSLPALNAVFGVCFFGALFIAAITSMISILQAVISGIHDKFNVSHAKATTVVIVPAFLISILFITGAGMIILDIVDNFINNIGIVGCGCIEVILLGWFFDLESLRREANRYSNFSIGRWWCYTLKFVTVAVLGVMIILNTVNYIQNGYGGYLLKDIVIFGWGTILLVIVCGIVLNHMKGKDGYRDLDKISHKEAV</sequence>
<dbReference type="NCBIfam" id="NF037979">
    <property type="entry name" value="Na_transp"/>
    <property type="match status" value="1"/>
</dbReference>
<evidence type="ECO:0000256" key="5">
    <source>
        <dbReference type="ARBA" id="ARBA00023136"/>
    </source>
</evidence>
<gene>
    <name evidence="8" type="ORF">IAD12_02975</name>
</gene>
<feature type="transmembrane region" description="Helical" evidence="7">
    <location>
        <begin position="424"/>
        <end position="449"/>
    </location>
</feature>
<dbReference type="AlphaFoldDB" id="A0A9D1KTV5"/>
<evidence type="ECO:0000256" key="6">
    <source>
        <dbReference type="RuleBase" id="RU003732"/>
    </source>
</evidence>
<reference evidence="8" key="1">
    <citation type="submission" date="2020-10" db="EMBL/GenBank/DDBJ databases">
        <authorList>
            <person name="Gilroy R."/>
        </authorList>
    </citation>
    <scope>NUCLEOTIDE SEQUENCE</scope>
    <source>
        <strain evidence="8">CHK176-22527</strain>
    </source>
</reference>
<feature type="transmembrane region" description="Helical" evidence="7">
    <location>
        <begin position="356"/>
        <end position="377"/>
    </location>
</feature>
<evidence type="ECO:0000256" key="3">
    <source>
        <dbReference type="ARBA" id="ARBA00022692"/>
    </source>
</evidence>